<evidence type="ECO:0000259" key="8">
    <source>
        <dbReference type="PROSITE" id="PS50928"/>
    </source>
</evidence>
<evidence type="ECO:0000256" key="6">
    <source>
        <dbReference type="ARBA" id="ARBA00023136"/>
    </source>
</evidence>
<feature type="transmembrane region" description="Helical" evidence="7">
    <location>
        <begin position="275"/>
        <end position="297"/>
    </location>
</feature>
<organism evidence="9 10">
    <name type="scientific">Streptantibioticus parmotrematis</name>
    <dbReference type="NCBI Taxonomy" id="2873249"/>
    <lineage>
        <taxon>Bacteria</taxon>
        <taxon>Bacillati</taxon>
        <taxon>Actinomycetota</taxon>
        <taxon>Actinomycetes</taxon>
        <taxon>Kitasatosporales</taxon>
        <taxon>Streptomycetaceae</taxon>
        <taxon>Streptantibioticus</taxon>
    </lineage>
</organism>
<protein>
    <submittedName>
        <fullName evidence="9">Sugar ABC transporter permease</fullName>
    </submittedName>
</protein>
<evidence type="ECO:0000256" key="4">
    <source>
        <dbReference type="ARBA" id="ARBA00022692"/>
    </source>
</evidence>
<dbReference type="Gene3D" id="1.10.3720.10">
    <property type="entry name" value="MetI-like"/>
    <property type="match status" value="1"/>
</dbReference>
<feature type="transmembrane region" description="Helical" evidence="7">
    <location>
        <begin position="21"/>
        <end position="47"/>
    </location>
</feature>
<dbReference type="PANTHER" id="PTHR43227:SF8">
    <property type="entry name" value="DIACETYLCHITOBIOSE UPTAKE SYSTEM PERMEASE PROTEIN DASB"/>
    <property type="match status" value="1"/>
</dbReference>
<feature type="transmembrane region" description="Helical" evidence="7">
    <location>
        <begin position="115"/>
        <end position="140"/>
    </location>
</feature>
<keyword evidence="2 7" id="KW-0813">Transport</keyword>
<evidence type="ECO:0000256" key="3">
    <source>
        <dbReference type="ARBA" id="ARBA00022475"/>
    </source>
</evidence>
<keyword evidence="10" id="KW-1185">Reference proteome</keyword>
<evidence type="ECO:0000256" key="7">
    <source>
        <dbReference type="RuleBase" id="RU363032"/>
    </source>
</evidence>
<feature type="transmembrane region" description="Helical" evidence="7">
    <location>
        <begin position="219"/>
        <end position="239"/>
    </location>
</feature>
<evidence type="ECO:0000313" key="9">
    <source>
        <dbReference type="EMBL" id="MBY8886084.1"/>
    </source>
</evidence>
<dbReference type="PROSITE" id="PS50928">
    <property type="entry name" value="ABC_TM1"/>
    <property type="match status" value="1"/>
</dbReference>
<dbReference type="Proteomes" id="UP001198565">
    <property type="component" value="Unassembled WGS sequence"/>
</dbReference>
<comment type="caution">
    <text evidence="9">The sequence shown here is derived from an EMBL/GenBank/DDBJ whole genome shotgun (WGS) entry which is preliminary data.</text>
</comment>
<dbReference type="InterPro" id="IPR050809">
    <property type="entry name" value="UgpAE/MalFG_permease"/>
</dbReference>
<keyword evidence="4 7" id="KW-0812">Transmembrane</keyword>
<keyword evidence="5 7" id="KW-1133">Transmembrane helix</keyword>
<evidence type="ECO:0000256" key="1">
    <source>
        <dbReference type="ARBA" id="ARBA00004651"/>
    </source>
</evidence>
<feature type="transmembrane region" description="Helical" evidence="7">
    <location>
        <begin position="160"/>
        <end position="181"/>
    </location>
</feature>
<feature type="transmembrane region" description="Helical" evidence="7">
    <location>
        <begin position="80"/>
        <end position="103"/>
    </location>
</feature>
<dbReference type="InterPro" id="IPR035906">
    <property type="entry name" value="MetI-like_sf"/>
</dbReference>
<dbReference type="SUPFAM" id="SSF161098">
    <property type="entry name" value="MetI-like"/>
    <property type="match status" value="1"/>
</dbReference>
<dbReference type="Pfam" id="PF00528">
    <property type="entry name" value="BPD_transp_1"/>
    <property type="match status" value="1"/>
</dbReference>
<comment type="subcellular location">
    <subcellularLocation>
        <location evidence="1 7">Cell membrane</location>
        <topology evidence="1 7">Multi-pass membrane protein</topology>
    </subcellularLocation>
</comment>
<keyword evidence="6 7" id="KW-0472">Membrane</keyword>
<keyword evidence="3" id="KW-1003">Cell membrane</keyword>
<comment type="similarity">
    <text evidence="7">Belongs to the binding-protein-dependent transport system permease family.</text>
</comment>
<gene>
    <name evidence="9" type="ORF">K7472_14625</name>
</gene>
<dbReference type="InterPro" id="IPR000515">
    <property type="entry name" value="MetI-like"/>
</dbReference>
<feature type="domain" description="ABC transmembrane type-1" evidence="8">
    <location>
        <begin position="80"/>
        <end position="294"/>
    </location>
</feature>
<proteinExistence type="inferred from homology"/>
<name>A0ABS7QTS2_9ACTN</name>
<dbReference type="CDD" id="cd06261">
    <property type="entry name" value="TM_PBP2"/>
    <property type="match status" value="1"/>
</dbReference>
<evidence type="ECO:0000313" key="10">
    <source>
        <dbReference type="Proteomes" id="UP001198565"/>
    </source>
</evidence>
<dbReference type="EMBL" id="JAINVZ010000008">
    <property type="protein sequence ID" value="MBY8886084.1"/>
    <property type="molecule type" value="Genomic_DNA"/>
</dbReference>
<sequence length="305" mass="33384">MAGRSPSRRFRPTGTSRRNRWAGGAFIAPHMLALALFMVVPTVYAVWESLHRTLLVGGTRFSGLANYRTVLHSGAFWSGVWRVLLFAAVQVPLTIGIAFFFAVIFETGLVRFGRFFRTVFFMPFAVPGVVASVMWSFLLLPGLGPFPKLLKDLGLGNVDFFSSRLIVPTVVVIVVWEWTGYNMTVLYTSLKAVPREVIEAAVMDGAGLRTVILRMKLPMVAPTITMLAFINTVGALQLFTEPSIMSAFQPQAVSFGFTPTLYVYNTAVGTSDFNLGAAAAVVLALVIGVLSLAAFAVRRRNGEFR</sequence>
<evidence type="ECO:0000256" key="5">
    <source>
        <dbReference type="ARBA" id="ARBA00022989"/>
    </source>
</evidence>
<dbReference type="PANTHER" id="PTHR43227">
    <property type="entry name" value="BLL4140 PROTEIN"/>
    <property type="match status" value="1"/>
</dbReference>
<evidence type="ECO:0000256" key="2">
    <source>
        <dbReference type="ARBA" id="ARBA00022448"/>
    </source>
</evidence>
<reference evidence="9 10" key="1">
    <citation type="submission" date="2021-08" db="EMBL/GenBank/DDBJ databases">
        <title>Streptomyces sp. PTM05 isolated from lichen.</title>
        <authorList>
            <person name="Somphong A."/>
            <person name="Phongsopitanun W."/>
            <person name="Tanasupawat S."/>
        </authorList>
    </citation>
    <scope>NUCLEOTIDE SEQUENCE [LARGE SCALE GENOMIC DNA]</scope>
    <source>
        <strain evidence="9 10">Ptm05</strain>
    </source>
</reference>
<accession>A0ABS7QTS2</accession>